<evidence type="ECO:0000256" key="1">
    <source>
        <dbReference type="SAM" id="MobiDB-lite"/>
    </source>
</evidence>
<reference evidence="2 3" key="1">
    <citation type="submission" date="2019-04" db="EMBL/GenBank/DDBJ databases">
        <title>Friends and foes A comparative genomics study of 23 Aspergillus species from section Flavi.</title>
        <authorList>
            <consortium name="DOE Joint Genome Institute"/>
            <person name="Kjaerbolling I."/>
            <person name="Vesth T."/>
            <person name="Frisvad J.C."/>
            <person name="Nybo J.L."/>
            <person name="Theobald S."/>
            <person name="Kildgaard S."/>
            <person name="Isbrandt T."/>
            <person name="Kuo A."/>
            <person name="Sato A."/>
            <person name="Lyhne E.K."/>
            <person name="Kogle M.E."/>
            <person name="Wiebenga A."/>
            <person name="Kun R.S."/>
            <person name="Lubbers R.J."/>
            <person name="Makela M.R."/>
            <person name="Barry K."/>
            <person name="Chovatia M."/>
            <person name="Clum A."/>
            <person name="Daum C."/>
            <person name="Haridas S."/>
            <person name="He G."/>
            <person name="LaButti K."/>
            <person name="Lipzen A."/>
            <person name="Mondo S."/>
            <person name="Riley R."/>
            <person name="Salamov A."/>
            <person name="Simmons B.A."/>
            <person name="Magnuson J.K."/>
            <person name="Henrissat B."/>
            <person name="Mortensen U.H."/>
            <person name="Larsen T.O."/>
            <person name="Devries R.P."/>
            <person name="Grigoriev I.V."/>
            <person name="Machida M."/>
            <person name="Baker S.E."/>
            <person name="Andersen M.R."/>
        </authorList>
    </citation>
    <scope>NUCLEOTIDE SEQUENCE [LARGE SCALE GENOMIC DNA]</scope>
    <source>
        <strain evidence="2 3">CBS 151.66</strain>
    </source>
</reference>
<accession>A0A5N5WP15</accession>
<keyword evidence="3" id="KW-1185">Reference proteome</keyword>
<feature type="region of interest" description="Disordered" evidence="1">
    <location>
        <begin position="1"/>
        <end position="90"/>
    </location>
</feature>
<organism evidence="2 3">
    <name type="scientific">Aspergillus leporis</name>
    <dbReference type="NCBI Taxonomy" id="41062"/>
    <lineage>
        <taxon>Eukaryota</taxon>
        <taxon>Fungi</taxon>
        <taxon>Dikarya</taxon>
        <taxon>Ascomycota</taxon>
        <taxon>Pezizomycotina</taxon>
        <taxon>Eurotiomycetes</taxon>
        <taxon>Eurotiomycetidae</taxon>
        <taxon>Eurotiales</taxon>
        <taxon>Aspergillaceae</taxon>
        <taxon>Aspergillus</taxon>
        <taxon>Aspergillus subgen. Circumdati</taxon>
    </lineage>
</organism>
<feature type="region of interest" description="Disordered" evidence="1">
    <location>
        <begin position="130"/>
        <end position="200"/>
    </location>
</feature>
<feature type="compositionally biased region" description="Polar residues" evidence="1">
    <location>
        <begin position="186"/>
        <end position="200"/>
    </location>
</feature>
<dbReference type="AlphaFoldDB" id="A0A5N5WP15"/>
<feature type="compositionally biased region" description="Acidic residues" evidence="1">
    <location>
        <begin position="348"/>
        <end position="357"/>
    </location>
</feature>
<dbReference type="EMBL" id="ML732308">
    <property type="protein sequence ID" value="KAB8070286.1"/>
    <property type="molecule type" value="Genomic_DNA"/>
</dbReference>
<feature type="compositionally biased region" description="Polar residues" evidence="1">
    <location>
        <begin position="156"/>
        <end position="167"/>
    </location>
</feature>
<proteinExistence type="predicted"/>
<feature type="region of interest" description="Disordered" evidence="1">
    <location>
        <begin position="224"/>
        <end position="357"/>
    </location>
</feature>
<protein>
    <submittedName>
        <fullName evidence="2">Uncharacterized protein</fullName>
    </submittedName>
</protein>
<evidence type="ECO:0000313" key="2">
    <source>
        <dbReference type="EMBL" id="KAB8070286.1"/>
    </source>
</evidence>
<name>A0A5N5WP15_9EURO</name>
<sequence length="357" mass="39794">MPEPPRRYTSEEPGPLRFESIPDRPRRNAFSQEPRPRHLERLPGSQESPTTEAWNPPGTPVFYEAEVGKQGNGNYREEVETVPPDAENTQGARRSNELYYIWLRNVRRRVHEINRSSSWLQQIVDMFIDANYPDLPSPDPSEPSDQQSDRPGDQGEQPSGHGSTFSDYQFDFSDHQPNPPDHQAKSSDLQGSSNPSTFLNPTTLLHVGVFSEPEDQPLFSVQQGGVETKGQGTGAPDETPELVGEILAGLSPKEPENTQPHESPSRRRRDKWHKTFKRFTARKPQQKSGSIGHPLGSEPYVSFPNIPNAYPNSDEETIVPRRGSRNEAIGGVKGDEAKPAGAGHVEQADGEEVLQIL</sequence>
<dbReference type="Proteomes" id="UP000326565">
    <property type="component" value="Unassembled WGS sequence"/>
</dbReference>
<feature type="compositionally biased region" description="Basic residues" evidence="1">
    <location>
        <begin position="266"/>
        <end position="285"/>
    </location>
</feature>
<evidence type="ECO:0000313" key="3">
    <source>
        <dbReference type="Proteomes" id="UP000326565"/>
    </source>
</evidence>
<feature type="compositionally biased region" description="Basic and acidic residues" evidence="1">
    <location>
        <begin position="1"/>
        <end position="10"/>
    </location>
</feature>
<gene>
    <name evidence="2" type="ORF">BDV29DRAFT_160613</name>
</gene>